<proteinExistence type="predicted"/>
<dbReference type="Proteomes" id="UP000624244">
    <property type="component" value="Unassembled WGS sequence"/>
</dbReference>
<comment type="caution">
    <text evidence="1">The sequence shown here is derived from an EMBL/GenBank/DDBJ whole genome shotgun (WGS) entry which is preliminary data.</text>
</comment>
<dbReference type="EMBL" id="WNKQ01000010">
    <property type="protein sequence ID" value="KAF5848785.1"/>
    <property type="molecule type" value="Genomic_DNA"/>
</dbReference>
<reference evidence="1" key="1">
    <citation type="submission" date="2019-11" db="EMBL/GenBank/DDBJ databases">
        <title>Bipolaris sorokiniana Genome sequencing.</title>
        <authorList>
            <person name="Wang H."/>
        </authorList>
    </citation>
    <scope>NUCLEOTIDE SEQUENCE</scope>
</reference>
<sequence length="155" mass="17083">MYTFISANLGRPATPATDCPWLAYPARLVRKSTARPTSTGKAENLGYQSAQLPRYSGFRLSIQLSSVYHDARHMHSSATRFHSFTRISASDRLITTRSRLIAHSSSMADPNPRLQTLLPASCCRARGIGGVVGFVMCAEKCHLTKPLISKPCMNR</sequence>
<accession>A0A8H5ZGJ4</accession>
<gene>
    <name evidence="1" type="ORF">GGP41_009831</name>
</gene>
<evidence type="ECO:0000313" key="1">
    <source>
        <dbReference type="EMBL" id="KAF5848785.1"/>
    </source>
</evidence>
<evidence type="ECO:0000313" key="2">
    <source>
        <dbReference type="Proteomes" id="UP000624244"/>
    </source>
</evidence>
<name>A0A8H5ZGJ4_COCSA</name>
<protein>
    <submittedName>
        <fullName evidence="1">Uncharacterized protein</fullName>
    </submittedName>
</protein>
<dbReference type="AlphaFoldDB" id="A0A8H5ZGJ4"/>
<organism evidence="1 2">
    <name type="scientific">Cochliobolus sativus</name>
    <name type="common">Common root rot and spot blotch fungus</name>
    <name type="synonym">Bipolaris sorokiniana</name>
    <dbReference type="NCBI Taxonomy" id="45130"/>
    <lineage>
        <taxon>Eukaryota</taxon>
        <taxon>Fungi</taxon>
        <taxon>Dikarya</taxon>
        <taxon>Ascomycota</taxon>
        <taxon>Pezizomycotina</taxon>
        <taxon>Dothideomycetes</taxon>
        <taxon>Pleosporomycetidae</taxon>
        <taxon>Pleosporales</taxon>
        <taxon>Pleosporineae</taxon>
        <taxon>Pleosporaceae</taxon>
        <taxon>Bipolaris</taxon>
    </lineage>
</organism>